<protein>
    <submittedName>
        <fullName evidence="2">Membrane protein, exported</fullName>
    </submittedName>
</protein>
<dbReference type="AlphaFoldDB" id="H6REQ3"/>
<evidence type="ECO:0000256" key="1">
    <source>
        <dbReference type="SAM" id="Phobius"/>
    </source>
</evidence>
<keyword evidence="1" id="KW-0472">Membrane</keyword>
<organism evidence="2">
    <name type="scientific">uncultured Flavobacteriia bacterium</name>
    <dbReference type="NCBI Taxonomy" id="212695"/>
    <lineage>
        <taxon>Bacteria</taxon>
        <taxon>Pseudomonadati</taxon>
        <taxon>Bacteroidota</taxon>
        <taxon>Flavobacteriia</taxon>
        <taxon>environmental samples</taxon>
    </lineage>
</organism>
<keyword evidence="1" id="KW-1133">Transmembrane helix</keyword>
<accession>H6REQ3</accession>
<keyword evidence="1" id="KW-0812">Transmembrane</keyword>
<evidence type="ECO:0000313" key="2">
    <source>
        <dbReference type="EMBL" id="CCF99514.1"/>
    </source>
</evidence>
<proteinExistence type="predicted"/>
<dbReference type="InterPro" id="IPR056089">
    <property type="entry name" value="DUF7672"/>
</dbReference>
<sequence length="76" mass="8583">MELIKFYFIGLVILVVAILANFLAAQLGLKTWYDFLNQWGGANAINFKDGIWLFILYPMILGCSSLLGNVIWKSVL</sequence>
<gene>
    <name evidence="2" type="ORF">VIS_S18BIA10032</name>
</gene>
<feature type="transmembrane region" description="Helical" evidence="1">
    <location>
        <begin position="50"/>
        <end position="72"/>
    </location>
</feature>
<reference evidence="2" key="2">
    <citation type="submission" date="2012-02" db="EMBL/GenBank/DDBJ databases">
        <authorList>
            <person name="Genoscope - CEA"/>
        </authorList>
    </citation>
    <scope>NUCLEOTIDE SEQUENCE</scope>
</reference>
<feature type="transmembrane region" description="Helical" evidence="1">
    <location>
        <begin position="6"/>
        <end position="29"/>
    </location>
</feature>
<dbReference type="EMBL" id="FO117581">
    <property type="protein sequence ID" value="CCF99514.1"/>
    <property type="molecule type" value="Genomic_DNA"/>
</dbReference>
<reference evidence="2" key="1">
    <citation type="journal article" date="2012" name="Environ. Microbiol.">
        <title>Genomic content of uncultured Bacteroidetes from contrasting oceanic provinces in the North Atlantic Ocean.</title>
        <authorList>
            <person name="Gomez-Pereira P.R."/>
            <person name="Schuler M."/>
            <person name="Fuchs B.M."/>
            <person name="Bennke C."/>
            <person name="Teeling H."/>
            <person name="Waldmann J."/>
            <person name="Richter M."/>
            <person name="Barbe V."/>
            <person name="Bataille E."/>
            <person name="Glockner F.O."/>
            <person name="Amann R."/>
        </authorList>
    </citation>
    <scope>NUCLEOTIDE SEQUENCE</scope>
</reference>
<name>H6REQ3_9BACT</name>
<dbReference type="Pfam" id="PF24717">
    <property type="entry name" value="DUF7672"/>
    <property type="match status" value="1"/>
</dbReference>